<evidence type="ECO:0000256" key="6">
    <source>
        <dbReference type="ARBA" id="ARBA00023001"/>
    </source>
</evidence>
<evidence type="ECO:0000313" key="13">
    <source>
        <dbReference type="Proteomes" id="UP000612585"/>
    </source>
</evidence>
<dbReference type="SMART" id="SM00637">
    <property type="entry name" value="CBD_II"/>
    <property type="match status" value="1"/>
</dbReference>
<dbReference type="PANTHER" id="PTHR31297:SF41">
    <property type="entry name" value="ENDOGLUCANASE, PUTATIVE (AFU_ORTHOLOGUE AFUA_5G01830)-RELATED"/>
    <property type="match status" value="1"/>
</dbReference>
<dbReference type="SUPFAM" id="SSF51445">
    <property type="entry name" value="(Trans)glycosidases"/>
    <property type="match status" value="1"/>
</dbReference>
<keyword evidence="4" id="KW-0732">Signal</keyword>
<protein>
    <recommendedName>
        <fullName evidence="3">cellulase</fullName>
        <ecNumber evidence="3">3.2.1.4</ecNumber>
    </recommendedName>
</protein>
<dbReference type="Pfam" id="PF00150">
    <property type="entry name" value="Cellulase"/>
    <property type="match status" value="1"/>
</dbReference>
<evidence type="ECO:0000256" key="7">
    <source>
        <dbReference type="ARBA" id="ARBA00023277"/>
    </source>
</evidence>
<dbReference type="GO" id="GO:0030247">
    <property type="term" value="F:polysaccharide binding"/>
    <property type="evidence" value="ECO:0007669"/>
    <property type="project" value="UniProtKB-UniRule"/>
</dbReference>
<dbReference type="PROSITE" id="PS51173">
    <property type="entry name" value="CBM2"/>
    <property type="match status" value="1"/>
</dbReference>
<comment type="catalytic activity">
    <reaction evidence="1">
        <text>Endohydrolysis of (1-&gt;4)-beta-D-glucosidic linkages in cellulose, lichenin and cereal beta-D-glucans.</text>
        <dbReference type="EC" id="3.2.1.4"/>
    </reaction>
</comment>
<name>A0A8J4E646_9ACTN</name>
<evidence type="ECO:0000256" key="1">
    <source>
        <dbReference type="ARBA" id="ARBA00000966"/>
    </source>
</evidence>
<dbReference type="InterPro" id="IPR001547">
    <property type="entry name" value="Glyco_hydro_5"/>
</dbReference>
<accession>A0A8J4E646</accession>
<dbReference type="SUPFAM" id="SSF49384">
    <property type="entry name" value="Carbohydrate-binding domain"/>
    <property type="match status" value="1"/>
</dbReference>
<dbReference type="RefSeq" id="WP_204008732.1">
    <property type="nucleotide sequence ID" value="NZ_BOPG01000083.1"/>
</dbReference>
<dbReference type="GO" id="GO:0008422">
    <property type="term" value="F:beta-glucosidase activity"/>
    <property type="evidence" value="ECO:0007669"/>
    <property type="project" value="TreeGrafter"/>
</dbReference>
<dbReference type="GO" id="GO:0005576">
    <property type="term" value="C:extracellular region"/>
    <property type="evidence" value="ECO:0007669"/>
    <property type="project" value="TreeGrafter"/>
</dbReference>
<keyword evidence="9" id="KW-0624">Polysaccharide degradation</keyword>
<dbReference type="InterPro" id="IPR005102">
    <property type="entry name" value="Carbo-bd_X2"/>
</dbReference>
<evidence type="ECO:0000256" key="9">
    <source>
        <dbReference type="ARBA" id="ARBA00023326"/>
    </source>
</evidence>
<evidence type="ECO:0000256" key="4">
    <source>
        <dbReference type="ARBA" id="ARBA00022729"/>
    </source>
</evidence>
<dbReference type="SUPFAM" id="SSF81296">
    <property type="entry name" value="E set domains"/>
    <property type="match status" value="1"/>
</dbReference>
<dbReference type="EMBL" id="BOPG01000083">
    <property type="protein sequence ID" value="GIJ62829.1"/>
    <property type="molecule type" value="Genomic_DNA"/>
</dbReference>
<feature type="compositionally biased region" description="Low complexity" evidence="10">
    <location>
        <begin position="146"/>
        <end position="155"/>
    </location>
</feature>
<dbReference type="AlphaFoldDB" id="A0A8J4E646"/>
<reference evidence="12" key="1">
    <citation type="submission" date="2021-01" db="EMBL/GenBank/DDBJ databases">
        <title>Whole genome shotgun sequence of Virgisporangium aurantiacum NBRC 16421.</title>
        <authorList>
            <person name="Komaki H."/>
            <person name="Tamura T."/>
        </authorList>
    </citation>
    <scope>NUCLEOTIDE SEQUENCE</scope>
    <source>
        <strain evidence="12">NBRC 16421</strain>
    </source>
</reference>
<dbReference type="InterPro" id="IPR008965">
    <property type="entry name" value="CBM2/CBM3_carb-bd_dom_sf"/>
</dbReference>
<dbReference type="PANTHER" id="PTHR31297">
    <property type="entry name" value="GLUCAN ENDO-1,6-BETA-GLUCOSIDASE B"/>
    <property type="match status" value="1"/>
</dbReference>
<dbReference type="InterPro" id="IPR012291">
    <property type="entry name" value="CBM2_carb-bd_dom_sf"/>
</dbReference>
<evidence type="ECO:0000256" key="10">
    <source>
        <dbReference type="SAM" id="MobiDB-lite"/>
    </source>
</evidence>
<dbReference type="Gene3D" id="2.60.40.10">
    <property type="entry name" value="Immunoglobulins"/>
    <property type="match status" value="1"/>
</dbReference>
<comment type="caution">
    <text evidence="12">The sequence shown here is derived from an EMBL/GenBank/DDBJ whole genome shotgun (WGS) entry which is preliminary data.</text>
</comment>
<dbReference type="Proteomes" id="UP000612585">
    <property type="component" value="Unassembled WGS sequence"/>
</dbReference>
<evidence type="ECO:0000256" key="3">
    <source>
        <dbReference type="ARBA" id="ARBA00012601"/>
    </source>
</evidence>
<keyword evidence="5" id="KW-0378">Hydrolase</keyword>
<feature type="region of interest" description="Disordered" evidence="10">
    <location>
        <begin position="139"/>
        <end position="162"/>
    </location>
</feature>
<dbReference type="EC" id="3.2.1.4" evidence="3"/>
<dbReference type="GO" id="GO:0030245">
    <property type="term" value="P:cellulose catabolic process"/>
    <property type="evidence" value="ECO:0007669"/>
    <property type="project" value="UniProtKB-KW"/>
</dbReference>
<evidence type="ECO:0000256" key="2">
    <source>
        <dbReference type="ARBA" id="ARBA00005641"/>
    </source>
</evidence>
<feature type="domain" description="CBM2" evidence="11">
    <location>
        <begin position="34"/>
        <end position="143"/>
    </location>
</feature>
<dbReference type="InterPro" id="IPR017853">
    <property type="entry name" value="GH"/>
</dbReference>
<dbReference type="Gene3D" id="2.60.40.290">
    <property type="match status" value="1"/>
</dbReference>
<organism evidence="12 13">
    <name type="scientific">Virgisporangium aurantiacum</name>
    <dbReference type="NCBI Taxonomy" id="175570"/>
    <lineage>
        <taxon>Bacteria</taxon>
        <taxon>Bacillati</taxon>
        <taxon>Actinomycetota</taxon>
        <taxon>Actinomycetes</taxon>
        <taxon>Micromonosporales</taxon>
        <taxon>Micromonosporaceae</taxon>
        <taxon>Virgisporangium</taxon>
    </lineage>
</organism>
<proteinExistence type="inferred from homology"/>
<dbReference type="InterPro" id="IPR014756">
    <property type="entry name" value="Ig_E-set"/>
</dbReference>
<dbReference type="Pfam" id="PF18448">
    <property type="entry name" value="CBM46"/>
    <property type="match status" value="1"/>
</dbReference>
<keyword evidence="13" id="KW-1185">Reference proteome</keyword>
<dbReference type="GO" id="GO:0008810">
    <property type="term" value="F:cellulase activity"/>
    <property type="evidence" value="ECO:0007669"/>
    <property type="project" value="UniProtKB-EC"/>
</dbReference>
<dbReference type="InterPro" id="IPR040946">
    <property type="entry name" value="CBM46"/>
</dbReference>
<dbReference type="Pfam" id="PF03442">
    <property type="entry name" value="CBM_X2"/>
    <property type="match status" value="1"/>
</dbReference>
<gene>
    <name evidence="12" type="ORF">Vau01_103450</name>
</gene>
<dbReference type="GO" id="GO:0009986">
    <property type="term" value="C:cell surface"/>
    <property type="evidence" value="ECO:0007669"/>
    <property type="project" value="TreeGrafter"/>
</dbReference>
<evidence type="ECO:0000313" key="12">
    <source>
        <dbReference type="EMBL" id="GIJ62829.1"/>
    </source>
</evidence>
<evidence type="ECO:0000256" key="5">
    <source>
        <dbReference type="ARBA" id="ARBA00022801"/>
    </source>
</evidence>
<dbReference type="Pfam" id="PF00553">
    <property type="entry name" value="CBM_2"/>
    <property type="match status" value="1"/>
</dbReference>
<dbReference type="Gene3D" id="3.20.20.80">
    <property type="entry name" value="Glycosidases"/>
    <property type="match status" value="1"/>
</dbReference>
<evidence type="ECO:0000259" key="11">
    <source>
        <dbReference type="PROSITE" id="PS51173"/>
    </source>
</evidence>
<keyword evidence="8" id="KW-0326">Glycosidase</keyword>
<keyword evidence="6" id="KW-0136">Cellulose degradation</keyword>
<evidence type="ECO:0000256" key="8">
    <source>
        <dbReference type="ARBA" id="ARBA00023295"/>
    </source>
</evidence>
<dbReference type="InterPro" id="IPR013783">
    <property type="entry name" value="Ig-like_fold"/>
</dbReference>
<sequence>MSVRRLRTSRRRVGVIAAAVAVLLLGGVMMAVNAGAAAAGCRVAYTVASQWQGGFTANVAVTNLGDPVNGWRLAWTFPSGQQVTQAWNASVSTSGGRTTATNASYNPAIPTNGSVSFGFNGSWAGSNAAPTSFDLNGVTCTGNVGQPSPSSSSSTPPQPGDAMATVAAMQPGTNIGNTLDAIPDETSWGNPLITRELLRHYRSQGYRSVRLPVTWTNHHGPAPDYTIDAAWLARVRQVVDWALAEDLYVLLNLHHDSWQWINTYPSDKANVLARYRALWTQISTTFRDHPQRLTFENINEPQFANSTDDQSYPLLHELNVDFVNLVRRTGGNNATRVLVLPTLFTNADQPKLDALLATINGLNDRNLAATIHFYGFWPFSVNNSGFTRYNAEVEQDLIGTFDRVYNTFVARRIPVIMGEWAVLNYDHNRPGVQNRGELLKFFEAVGYQARIRNVTTMLWDAGQFLNRQTLQWRDQGLFDLMKASWTTRSATASSDQVFVARSTAVTNRSLTLNLNGASFQGLRHGNTNLVDGTDYTVSGSTLTLTASALTRLLGDRSYGVKAAVEARFSQGAPWQISVISYDTPIVANANGTTSAFAVPTQFRGDILATMEAKYADGTPAGPLNWTTYKEFWTHVQPDYTAGTLILKPEFFAEVTDGARVTLTFHFWSGAQATCHVTKSGTTVTGTTT</sequence>
<keyword evidence="7" id="KW-0119">Carbohydrate metabolism</keyword>
<comment type="similarity">
    <text evidence="2">Belongs to the glycosyl hydrolase 5 (cellulase A) family.</text>
</comment>
<dbReference type="InterPro" id="IPR050386">
    <property type="entry name" value="Glycosyl_hydrolase_5"/>
</dbReference>
<dbReference type="InterPro" id="IPR001919">
    <property type="entry name" value="CBD2"/>
</dbReference>